<name>A0A439D9F7_9PEZI</name>
<dbReference type="STRING" id="363999.A0A439D9F7"/>
<organism evidence="1 2">
    <name type="scientific">Xylaria grammica</name>
    <dbReference type="NCBI Taxonomy" id="363999"/>
    <lineage>
        <taxon>Eukaryota</taxon>
        <taxon>Fungi</taxon>
        <taxon>Dikarya</taxon>
        <taxon>Ascomycota</taxon>
        <taxon>Pezizomycotina</taxon>
        <taxon>Sordariomycetes</taxon>
        <taxon>Xylariomycetidae</taxon>
        <taxon>Xylariales</taxon>
        <taxon>Xylariaceae</taxon>
        <taxon>Xylaria</taxon>
    </lineage>
</organism>
<dbReference type="PANTHER" id="PTHR36578:SF1">
    <property type="entry name" value="APPLE DOMAIN-CONTAINING PROTEIN"/>
    <property type="match status" value="1"/>
</dbReference>
<proteinExistence type="predicted"/>
<sequence length="285" mass="30773">MSPFSREKTGELILPILTGHFKMSKLCAEVLGTHCTLAGVDDTGSVKNGYILPKGPIGHLPVAEIGRYYHEGYGAIYMDTDWELSLDATGSHDLTWILLGYHRANSTSIALVLAPSKTVEHAYEPQLGDFCPDSQSTTLIKCVFWGSPTSVDNAKNTGFRYYDFDIVIAGSNAYDSLAAPLEDGYAAPESLGTAQLNAPSDCGGFDTYLGSKMFTDGPFDPALCAAACTAQSEYNLAHPPTVGSAQTCQFFNTYLLLKNGLPEGQDLLSTSHLVQDTYLCYMLCQ</sequence>
<gene>
    <name evidence="1" type="ORF">EKO27_g4042</name>
</gene>
<dbReference type="AlphaFoldDB" id="A0A439D9F7"/>
<evidence type="ECO:0000313" key="2">
    <source>
        <dbReference type="Proteomes" id="UP000286045"/>
    </source>
</evidence>
<evidence type="ECO:0000313" key="1">
    <source>
        <dbReference type="EMBL" id="RWA11047.1"/>
    </source>
</evidence>
<keyword evidence="2" id="KW-1185">Reference proteome</keyword>
<dbReference type="EMBL" id="RYZI01000092">
    <property type="protein sequence ID" value="RWA11047.1"/>
    <property type="molecule type" value="Genomic_DNA"/>
</dbReference>
<dbReference type="Proteomes" id="UP000286045">
    <property type="component" value="Unassembled WGS sequence"/>
</dbReference>
<dbReference type="PANTHER" id="PTHR36578">
    <property type="entry name" value="CHROMOSOME 15, WHOLE GENOME SHOTGUN SEQUENCE"/>
    <property type="match status" value="1"/>
</dbReference>
<accession>A0A439D9F7</accession>
<comment type="caution">
    <text evidence="1">The sequence shown here is derived from an EMBL/GenBank/DDBJ whole genome shotgun (WGS) entry which is preliminary data.</text>
</comment>
<reference evidence="1 2" key="1">
    <citation type="submission" date="2018-12" db="EMBL/GenBank/DDBJ databases">
        <title>Draft genome sequence of Xylaria grammica IHI A82.</title>
        <authorList>
            <person name="Buettner E."/>
            <person name="Kellner H."/>
        </authorList>
    </citation>
    <scope>NUCLEOTIDE SEQUENCE [LARGE SCALE GENOMIC DNA]</scope>
    <source>
        <strain evidence="1 2">IHI A82</strain>
    </source>
</reference>
<protein>
    <submittedName>
        <fullName evidence="1">Uncharacterized protein</fullName>
    </submittedName>
</protein>